<dbReference type="CTD" id="9826897"/>
<reference evidence="3" key="1">
    <citation type="submission" date="2007-07" db="EMBL/GenBank/DDBJ databases">
        <title>PCAP assembly of the Caenorhabditis remanei genome.</title>
        <authorList>
            <consortium name="The Caenorhabditis remanei Sequencing Consortium"/>
            <person name="Wilson R.K."/>
        </authorList>
    </citation>
    <scope>NUCLEOTIDE SEQUENCE [LARGE SCALE GENOMIC DNA]</scope>
    <source>
        <strain evidence="3">PB4641</strain>
    </source>
</reference>
<gene>
    <name evidence="3" type="ORF">CRE_13651</name>
</gene>
<dbReference type="OrthoDB" id="1919336at2759"/>
<accession>E3N1H3</accession>
<dbReference type="PANTHER" id="PTHR47658">
    <property type="entry name" value="HIGH MOBILITY GROUP B PROTEIN 12-RELATED"/>
    <property type="match status" value="1"/>
</dbReference>
<dbReference type="GeneID" id="9826897"/>
<feature type="domain" description="HMG box" evidence="2">
    <location>
        <begin position="4"/>
        <end position="59"/>
    </location>
</feature>
<keyword evidence="1" id="KW-0238">DNA-binding</keyword>
<feature type="DNA-binding region" description="HMG box" evidence="1">
    <location>
        <begin position="75"/>
        <end position="131"/>
    </location>
</feature>
<proteinExistence type="predicted"/>
<keyword evidence="1" id="KW-0539">Nucleus</keyword>
<evidence type="ECO:0000313" key="4">
    <source>
        <dbReference type="Proteomes" id="UP000008281"/>
    </source>
</evidence>
<dbReference type="PANTHER" id="PTHR47658:SF1">
    <property type="entry name" value="MEIOSIS INITIATOR PROTEIN"/>
    <property type="match status" value="1"/>
</dbReference>
<dbReference type="GO" id="GO:0005634">
    <property type="term" value="C:nucleus"/>
    <property type="evidence" value="ECO:0007669"/>
    <property type="project" value="UniProtKB-UniRule"/>
</dbReference>
<dbReference type="PROSITE" id="PS50118">
    <property type="entry name" value="HMG_BOX_2"/>
    <property type="match status" value="3"/>
</dbReference>
<dbReference type="AlphaFoldDB" id="E3N1H3"/>
<feature type="DNA-binding region" description="HMG box" evidence="1">
    <location>
        <begin position="4"/>
        <end position="59"/>
    </location>
</feature>
<name>E3N1H3_CAERE</name>
<dbReference type="KEGG" id="crq:GCK72_004360"/>
<feature type="DNA-binding region" description="HMG box" evidence="1">
    <location>
        <begin position="144"/>
        <end position="212"/>
    </location>
</feature>
<dbReference type="GO" id="GO:0003677">
    <property type="term" value="F:DNA binding"/>
    <property type="evidence" value="ECO:0007669"/>
    <property type="project" value="UniProtKB-UniRule"/>
</dbReference>
<evidence type="ECO:0000313" key="3">
    <source>
        <dbReference type="EMBL" id="EFO83320.1"/>
    </source>
</evidence>
<dbReference type="SMART" id="SM00398">
    <property type="entry name" value="HMG"/>
    <property type="match status" value="3"/>
</dbReference>
<dbReference type="InterPro" id="IPR009071">
    <property type="entry name" value="HMG_box_dom"/>
</dbReference>
<keyword evidence="4" id="KW-1185">Reference proteome</keyword>
<dbReference type="InterPro" id="IPR036910">
    <property type="entry name" value="HMG_box_dom_sf"/>
</dbReference>
<dbReference type="HOGENOM" id="CLU_1039132_0_0_1"/>
<evidence type="ECO:0000259" key="2">
    <source>
        <dbReference type="PROSITE" id="PS50118"/>
    </source>
</evidence>
<dbReference type="Proteomes" id="UP000008281">
    <property type="component" value="Unassembled WGS sequence"/>
</dbReference>
<evidence type="ECO:0000256" key="1">
    <source>
        <dbReference type="PROSITE-ProRule" id="PRU00267"/>
    </source>
</evidence>
<dbReference type="InParanoid" id="E3N1H3"/>
<organism evidence="4">
    <name type="scientific">Caenorhabditis remanei</name>
    <name type="common">Caenorhabditis vulgaris</name>
    <dbReference type="NCBI Taxonomy" id="31234"/>
    <lineage>
        <taxon>Eukaryota</taxon>
        <taxon>Metazoa</taxon>
        <taxon>Ecdysozoa</taxon>
        <taxon>Nematoda</taxon>
        <taxon>Chromadorea</taxon>
        <taxon>Rhabditida</taxon>
        <taxon>Rhabditina</taxon>
        <taxon>Rhabditomorpha</taxon>
        <taxon>Rhabditoidea</taxon>
        <taxon>Rhabditidae</taxon>
        <taxon>Peloderinae</taxon>
        <taxon>Caenorhabditis</taxon>
    </lineage>
</organism>
<dbReference type="Gene3D" id="1.10.30.10">
    <property type="entry name" value="High mobility group box domain"/>
    <property type="match status" value="3"/>
</dbReference>
<dbReference type="Pfam" id="PF00505">
    <property type="entry name" value="HMG_box"/>
    <property type="match status" value="2"/>
</dbReference>
<feature type="domain" description="HMG box" evidence="2">
    <location>
        <begin position="144"/>
        <end position="212"/>
    </location>
</feature>
<dbReference type="STRING" id="31234.E3N1H3"/>
<protein>
    <recommendedName>
        <fullName evidence="2">HMG box domain-containing protein</fullName>
    </recommendedName>
</protein>
<feature type="domain" description="HMG box" evidence="2">
    <location>
        <begin position="75"/>
        <end position="131"/>
    </location>
</feature>
<dbReference type="SUPFAM" id="SSF47095">
    <property type="entry name" value="HMG-box"/>
    <property type="match status" value="3"/>
</dbReference>
<dbReference type="RefSeq" id="XP_003097830.2">
    <property type="nucleotide sequence ID" value="XM_003097782.2"/>
</dbReference>
<dbReference type="Pfam" id="PF09011">
    <property type="entry name" value="HMG_box_2"/>
    <property type="match status" value="1"/>
</dbReference>
<sequence length="268" mass="31366">MSVEIPTLSPFILFCSATRKSLADRYPTLTATDIQKHLEVVWSTMYDEEKRSYLEEYNRIILQSQPNFVDDFGRVKRPRNGFLVYRNAKPYGSSENLAKIWREMTVEDKRPYEEEAKRVNKLHKELHPNYKWNSKKEQGCRNPSKRPPKSYSLFLKAKYNEVMKSAEVKSDSEVTKIIKEIWKKTSKEDRQPYIQEARRLSNEWYKECTNCDHLNLPSIPQGPSHLQSSFDMMNFEVSQPSAPMDLTVGMTDLTLSSWTSQYPSSSQP</sequence>
<dbReference type="EMBL" id="DS268508">
    <property type="protein sequence ID" value="EFO83320.1"/>
    <property type="molecule type" value="Genomic_DNA"/>
</dbReference>